<dbReference type="GeneID" id="71928721"/>
<dbReference type="GO" id="GO:0004604">
    <property type="term" value="F:phosphoadenylyl-sulfate reductase (thioredoxin) activity"/>
    <property type="evidence" value="ECO:0007669"/>
    <property type="project" value="TreeGrafter"/>
</dbReference>
<dbReference type="InterPro" id="IPR002500">
    <property type="entry name" value="PAPS_reduct_dom"/>
</dbReference>
<dbReference type="Proteomes" id="UP000831768">
    <property type="component" value="Chromosome"/>
</dbReference>
<accession>A0A8U0A0L2</accession>
<evidence type="ECO:0000256" key="2">
    <source>
        <dbReference type="ARBA" id="ARBA00024327"/>
    </source>
</evidence>
<keyword evidence="5" id="KW-1185">Reference proteome</keyword>
<sequence>MIDIDIDTDIDGTDLDTKIEQSLAVCEKIKDGFETPVFACSFGKDSNAVLDLAERAGLDLGGDTTAAFMNHGNHFEETWAVKDELEAEYDLEFESYEPESSYEDLVAEHGPLVNRRKPELCCTTLKSKTMERVIKGHDSWITGYRIAESRGDGDSYDWRDELEFFDRKDDIVRVNPIVHWTDEDVWNYHDRNDIPYNDLYDEGFDCLGCKQCTLDGDALFAYDSLRRVGDSDTEASG</sequence>
<dbReference type="PANTHER" id="PTHR46509:SF1">
    <property type="entry name" value="PHOSPHOADENOSINE PHOSPHOSULFATE REDUCTASE"/>
    <property type="match status" value="1"/>
</dbReference>
<dbReference type="SUPFAM" id="SSF52402">
    <property type="entry name" value="Adenine nucleotide alpha hydrolases-like"/>
    <property type="match status" value="1"/>
</dbReference>
<dbReference type="InterPro" id="IPR014729">
    <property type="entry name" value="Rossmann-like_a/b/a_fold"/>
</dbReference>
<comment type="pathway">
    <text evidence="2">Sulfur metabolism; hydrogen sulfide biosynthesis; sulfite from sulfate.</text>
</comment>
<evidence type="ECO:0000313" key="5">
    <source>
        <dbReference type="Proteomes" id="UP000831768"/>
    </source>
</evidence>
<dbReference type="RefSeq" id="WP_247993285.1">
    <property type="nucleotide sequence ID" value="NZ_CP096019.1"/>
</dbReference>
<reference evidence="4" key="1">
    <citation type="submission" date="2022-04" db="EMBL/GenBank/DDBJ databases">
        <title>Halocatena sp. nov., isolated from a salt lake.</title>
        <authorList>
            <person name="Cui H.-L."/>
        </authorList>
    </citation>
    <scope>NUCLEOTIDE SEQUENCE</scope>
    <source>
        <strain evidence="4">AD-1</strain>
    </source>
</reference>
<dbReference type="Pfam" id="PF01507">
    <property type="entry name" value="PAPS_reduct"/>
    <property type="match status" value="1"/>
</dbReference>
<evidence type="ECO:0000256" key="1">
    <source>
        <dbReference type="ARBA" id="ARBA00009732"/>
    </source>
</evidence>
<organism evidence="4 5">
    <name type="scientific">Halocatena salina</name>
    <dbReference type="NCBI Taxonomy" id="2934340"/>
    <lineage>
        <taxon>Archaea</taxon>
        <taxon>Methanobacteriati</taxon>
        <taxon>Methanobacteriota</taxon>
        <taxon>Stenosarchaea group</taxon>
        <taxon>Halobacteria</taxon>
        <taxon>Halobacteriales</taxon>
        <taxon>Natronomonadaceae</taxon>
        <taxon>Halocatena</taxon>
    </lineage>
</organism>
<dbReference type="KEGG" id="haad:MW046_11700"/>
<feature type="domain" description="Phosphoadenosine phosphosulphate reductase" evidence="3">
    <location>
        <begin position="36"/>
        <end position="213"/>
    </location>
</feature>
<proteinExistence type="inferred from homology"/>
<dbReference type="PANTHER" id="PTHR46509">
    <property type="entry name" value="PHOSPHOADENOSINE PHOSPHOSULFATE REDUCTASE"/>
    <property type="match status" value="1"/>
</dbReference>
<evidence type="ECO:0000259" key="3">
    <source>
        <dbReference type="Pfam" id="PF01507"/>
    </source>
</evidence>
<protein>
    <submittedName>
        <fullName evidence="4">Phosphoadenosine phosphosulfate reductase family protein</fullName>
    </submittedName>
</protein>
<gene>
    <name evidence="4" type="ORF">MW046_11700</name>
</gene>
<dbReference type="AlphaFoldDB" id="A0A8U0A0L2"/>
<evidence type="ECO:0000313" key="4">
    <source>
        <dbReference type="EMBL" id="UPM42614.1"/>
    </source>
</evidence>
<dbReference type="GO" id="GO:0019379">
    <property type="term" value="P:sulfate assimilation, phosphoadenylyl sulfate reduction by phosphoadenylyl-sulfate reductase (thioredoxin)"/>
    <property type="evidence" value="ECO:0007669"/>
    <property type="project" value="TreeGrafter"/>
</dbReference>
<name>A0A8U0A0L2_9EURY</name>
<comment type="similarity">
    <text evidence="1">Belongs to the PAPS reductase family. CysH subfamily.</text>
</comment>
<dbReference type="GO" id="GO:0005737">
    <property type="term" value="C:cytoplasm"/>
    <property type="evidence" value="ECO:0007669"/>
    <property type="project" value="TreeGrafter"/>
</dbReference>
<dbReference type="EMBL" id="CP096019">
    <property type="protein sequence ID" value="UPM42614.1"/>
    <property type="molecule type" value="Genomic_DNA"/>
</dbReference>
<dbReference type="Gene3D" id="3.40.50.620">
    <property type="entry name" value="HUPs"/>
    <property type="match status" value="1"/>
</dbReference>